<reference evidence="1" key="1">
    <citation type="submission" date="2020-03" db="EMBL/GenBank/DDBJ databases">
        <title>The deep terrestrial virosphere.</title>
        <authorList>
            <person name="Holmfeldt K."/>
            <person name="Nilsson E."/>
            <person name="Simone D."/>
            <person name="Lopez-Fernandez M."/>
            <person name="Wu X."/>
            <person name="de Brujin I."/>
            <person name="Lundin D."/>
            <person name="Andersson A."/>
            <person name="Bertilsson S."/>
            <person name="Dopson M."/>
        </authorList>
    </citation>
    <scope>NUCLEOTIDE SEQUENCE</scope>
    <source>
        <strain evidence="1">MM415B04309</strain>
    </source>
</reference>
<dbReference type="AlphaFoldDB" id="A0A6M3LFU1"/>
<evidence type="ECO:0000313" key="1">
    <source>
        <dbReference type="EMBL" id="QJA93239.1"/>
    </source>
</evidence>
<gene>
    <name evidence="1" type="ORF">MM415B04309_0006</name>
</gene>
<accession>A0A6M3LFU1</accession>
<organism evidence="1">
    <name type="scientific">viral metagenome</name>
    <dbReference type="NCBI Taxonomy" id="1070528"/>
    <lineage>
        <taxon>unclassified sequences</taxon>
        <taxon>metagenomes</taxon>
        <taxon>organismal metagenomes</taxon>
    </lineage>
</organism>
<proteinExistence type="predicted"/>
<protein>
    <submittedName>
        <fullName evidence="1">Uncharacterized protein</fullName>
    </submittedName>
</protein>
<sequence>MNIEDVIKRLQELRKEYGNLPVYFLYDAFINVPITSIKHGKKTKSYNREPDLIPERVVCLCPADEDDFGDGTLWIDD</sequence>
<name>A0A6M3LFU1_9ZZZZ</name>
<dbReference type="EMBL" id="MT143133">
    <property type="protein sequence ID" value="QJA93239.1"/>
    <property type="molecule type" value="Genomic_DNA"/>
</dbReference>